<evidence type="ECO:0000313" key="2">
    <source>
        <dbReference type="Proteomes" id="UP000798662"/>
    </source>
</evidence>
<gene>
    <name evidence="1" type="ORF">I4F81_000722</name>
</gene>
<dbReference type="Proteomes" id="UP000798662">
    <property type="component" value="Chromosome 1"/>
</dbReference>
<dbReference type="EMBL" id="CM020618">
    <property type="protein sequence ID" value="KAK1858109.1"/>
    <property type="molecule type" value="Genomic_DNA"/>
</dbReference>
<comment type="caution">
    <text evidence="1">The sequence shown here is derived from an EMBL/GenBank/DDBJ whole genome shotgun (WGS) entry which is preliminary data.</text>
</comment>
<name>A0ACC3BJG6_PYRYE</name>
<sequence>MNGGGHAPACASGVPHPPPAAGDKRKWTSSAPSTASTAASAWGSSPVDIKPALAQGAVAPGAVAHVSSVKRKTVNVSRFCTSRLATGNGAAYALAKNLISAHLAGRSTVNARVYAEVRVDGKGLGVAKELGCVNGRSLSPRTVTFKGFSTFDSRDKLTSTRRIRLGRTTPVDDGSAAPAAATACVGRITVSLSVRYEHPTKKVELPRVVRPPRRRPRAGAGLLSSAAGSPLANGPPLADAEDTAREAVRWIRGFADLAVTLHYREPFWFFRNRFTNEAGRPLIVSTRHHEEAMAAAAARTAAKAAKAATTAAAATEAGAATPSASGEAGPLAPVADGDSDCEVVEEGAAGYVPPPAADQRKVLASVAAAWGRHAAWAVGLV</sequence>
<accession>A0ACC3BJG6</accession>
<reference evidence="1" key="1">
    <citation type="submission" date="2019-11" db="EMBL/GenBank/DDBJ databases">
        <title>Nori genome reveals adaptations in red seaweeds to the harsh intertidal environment.</title>
        <authorList>
            <person name="Wang D."/>
            <person name="Mao Y."/>
        </authorList>
    </citation>
    <scope>NUCLEOTIDE SEQUENCE</scope>
    <source>
        <tissue evidence="1">Gametophyte</tissue>
    </source>
</reference>
<protein>
    <submittedName>
        <fullName evidence="1">Uncharacterized protein</fullName>
    </submittedName>
</protein>
<organism evidence="1 2">
    <name type="scientific">Pyropia yezoensis</name>
    <name type="common">Susabi-nori</name>
    <name type="synonym">Porphyra yezoensis</name>
    <dbReference type="NCBI Taxonomy" id="2788"/>
    <lineage>
        <taxon>Eukaryota</taxon>
        <taxon>Rhodophyta</taxon>
        <taxon>Bangiophyceae</taxon>
        <taxon>Bangiales</taxon>
        <taxon>Bangiaceae</taxon>
        <taxon>Pyropia</taxon>
    </lineage>
</organism>
<proteinExistence type="predicted"/>
<keyword evidence="2" id="KW-1185">Reference proteome</keyword>
<evidence type="ECO:0000313" key="1">
    <source>
        <dbReference type="EMBL" id="KAK1858109.1"/>
    </source>
</evidence>